<sequence length="199" mass="22321">MYMYTIDCIIDQIDSNHQTYHRSCIDSITYNKSYIHYQLIRGDVMNMTQATPRYSAVLHTPAAPPEQAASYFAMRAAYETDVADVISDMHKGAIAFQLLDVRDAVAYEQCHIPGAIHLAGRQINAQTTADWDREQTIVTYCWGPACNGATKAAATLASLGFRVKELLGGMEYWRLEGGSLEGSLKEQAPLHWRMPDQVR</sequence>
<evidence type="ECO:0000259" key="1">
    <source>
        <dbReference type="PROSITE" id="PS50206"/>
    </source>
</evidence>
<dbReference type="InterPro" id="IPR036873">
    <property type="entry name" value="Rhodanese-like_dom_sf"/>
</dbReference>
<proteinExistence type="predicted"/>
<dbReference type="PANTHER" id="PTHR43031:SF1">
    <property type="entry name" value="PYRIDINE NUCLEOTIDE-DISULPHIDE OXIDOREDUCTASE"/>
    <property type="match status" value="1"/>
</dbReference>
<dbReference type="SMART" id="SM00450">
    <property type="entry name" value="RHOD"/>
    <property type="match status" value="1"/>
</dbReference>
<organism evidence="2 3">
    <name type="scientific">Paenibacillus hunanensis</name>
    <dbReference type="NCBI Taxonomy" id="539262"/>
    <lineage>
        <taxon>Bacteria</taxon>
        <taxon>Bacillati</taxon>
        <taxon>Bacillota</taxon>
        <taxon>Bacilli</taxon>
        <taxon>Bacillales</taxon>
        <taxon>Paenibacillaceae</taxon>
        <taxon>Paenibacillus</taxon>
    </lineage>
</organism>
<dbReference type="PROSITE" id="PS00380">
    <property type="entry name" value="RHODANESE_1"/>
    <property type="match status" value="1"/>
</dbReference>
<dbReference type="Proteomes" id="UP001185028">
    <property type="component" value="Unassembled WGS sequence"/>
</dbReference>
<keyword evidence="3" id="KW-1185">Reference proteome</keyword>
<evidence type="ECO:0000313" key="2">
    <source>
        <dbReference type="EMBL" id="MDR6245256.1"/>
    </source>
</evidence>
<evidence type="ECO:0000313" key="3">
    <source>
        <dbReference type="Proteomes" id="UP001185028"/>
    </source>
</evidence>
<dbReference type="EMBL" id="JAVDQH010000013">
    <property type="protein sequence ID" value="MDR6245256.1"/>
    <property type="molecule type" value="Genomic_DNA"/>
</dbReference>
<name>A0ABU1J1A8_9BACL</name>
<accession>A0ABU1J1A8</accession>
<dbReference type="InterPro" id="IPR050229">
    <property type="entry name" value="GlpE_sulfurtransferase"/>
</dbReference>
<dbReference type="InterPro" id="IPR001763">
    <property type="entry name" value="Rhodanese-like_dom"/>
</dbReference>
<gene>
    <name evidence="2" type="ORF">JOC58_003157</name>
</gene>
<reference evidence="2 3" key="1">
    <citation type="submission" date="2023-07" db="EMBL/GenBank/DDBJ databases">
        <title>Genomic Encyclopedia of Type Strains, Phase IV (KMG-IV): sequencing the most valuable type-strain genomes for metagenomic binning, comparative biology and taxonomic classification.</title>
        <authorList>
            <person name="Goeker M."/>
        </authorList>
    </citation>
    <scope>NUCLEOTIDE SEQUENCE [LARGE SCALE GENOMIC DNA]</scope>
    <source>
        <strain evidence="2 3">DSM 22170</strain>
    </source>
</reference>
<dbReference type="PANTHER" id="PTHR43031">
    <property type="entry name" value="FAD-DEPENDENT OXIDOREDUCTASE"/>
    <property type="match status" value="1"/>
</dbReference>
<feature type="domain" description="Rhodanese" evidence="1">
    <location>
        <begin position="92"/>
        <end position="182"/>
    </location>
</feature>
<dbReference type="SUPFAM" id="SSF52821">
    <property type="entry name" value="Rhodanese/Cell cycle control phosphatase"/>
    <property type="match status" value="1"/>
</dbReference>
<dbReference type="PROSITE" id="PS50206">
    <property type="entry name" value="RHODANESE_3"/>
    <property type="match status" value="1"/>
</dbReference>
<dbReference type="Pfam" id="PF00581">
    <property type="entry name" value="Rhodanese"/>
    <property type="match status" value="1"/>
</dbReference>
<dbReference type="InterPro" id="IPR001307">
    <property type="entry name" value="Thiosulphate_STrfase_CS"/>
</dbReference>
<dbReference type="RefSeq" id="WP_308422661.1">
    <property type="nucleotide sequence ID" value="NZ_BMMB01000009.1"/>
</dbReference>
<dbReference type="Gene3D" id="3.40.250.10">
    <property type="entry name" value="Rhodanese-like domain"/>
    <property type="match status" value="1"/>
</dbReference>
<protein>
    <submittedName>
        <fullName evidence="2">Rhodanese-related sulfurtransferase</fullName>
    </submittedName>
</protein>
<comment type="caution">
    <text evidence="2">The sequence shown here is derived from an EMBL/GenBank/DDBJ whole genome shotgun (WGS) entry which is preliminary data.</text>
</comment>